<name>A0A565CCR3_9BRAS</name>
<proteinExistence type="predicted"/>
<evidence type="ECO:0000313" key="1">
    <source>
        <dbReference type="EMBL" id="VVB11480.1"/>
    </source>
</evidence>
<reference evidence="1" key="1">
    <citation type="submission" date="2019-07" db="EMBL/GenBank/DDBJ databases">
        <authorList>
            <person name="Dittberner H."/>
        </authorList>
    </citation>
    <scope>NUCLEOTIDE SEQUENCE [LARGE SCALE GENOMIC DNA]</scope>
</reference>
<dbReference type="AlphaFoldDB" id="A0A565CCR3"/>
<evidence type="ECO:0000313" key="2">
    <source>
        <dbReference type="Proteomes" id="UP000489600"/>
    </source>
</evidence>
<comment type="caution">
    <text evidence="1">The sequence shown here is derived from an EMBL/GenBank/DDBJ whole genome shotgun (WGS) entry which is preliminary data.</text>
</comment>
<organism evidence="1 2">
    <name type="scientific">Arabis nemorensis</name>
    <dbReference type="NCBI Taxonomy" id="586526"/>
    <lineage>
        <taxon>Eukaryota</taxon>
        <taxon>Viridiplantae</taxon>
        <taxon>Streptophyta</taxon>
        <taxon>Embryophyta</taxon>
        <taxon>Tracheophyta</taxon>
        <taxon>Spermatophyta</taxon>
        <taxon>Magnoliopsida</taxon>
        <taxon>eudicotyledons</taxon>
        <taxon>Gunneridae</taxon>
        <taxon>Pentapetalae</taxon>
        <taxon>rosids</taxon>
        <taxon>malvids</taxon>
        <taxon>Brassicales</taxon>
        <taxon>Brassicaceae</taxon>
        <taxon>Arabideae</taxon>
        <taxon>Arabis</taxon>
    </lineage>
</organism>
<accession>A0A565CCR3</accession>
<gene>
    <name evidence="1" type="ORF">ANE_LOCUS21924</name>
</gene>
<keyword evidence="2" id="KW-1185">Reference proteome</keyword>
<dbReference type="EMBL" id="CABITT030000007">
    <property type="protein sequence ID" value="VVB11480.1"/>
    <property type="molecule type" value="Genomic_DNA"/>
</dbReference>
<sequence>MFTYSSVFDSCLHGVDILDQNRISTGHGSSLSLSSSAAHHHRVMLRSGTYIHRGSRPFISDIAEGLALVNLLRSCAFSGFRCSVINPYEARNTVVAAALVLPTSSGGNPSNRIPTVKGQIFNLLCIYINLGLVRNFLLEKLFTVFSSPVNTCRLAGTRFVWEVG</sequence>
<dbReference type="Proteomes" id="UP000489600">
    <property type="component" value="Unassembled WGS sequence"/>
</dbReference>
<protein>
    <submittedName>
        <fullName evidence="1">Uncharacterized protein</fullName>
    </submittedName>
</protein>